<proteinExistence type="predicted"/>
<reference key="2">
    <citation type="submission" date="2011-05" db="EMBL/GenBank/DDBJ databases">
        <title>Complete genome sequence of the aerobic marine methanotroph Methylomonas methanica MC09.</title>
        <authorList>
            <person name="Boden R."/>
            <person name="Cunliffe M."/>
            <person name="Scanlan J."/>
            <person name="Moussard H."/>
            <person name="Kits K.D."/>
            <person name="Klotz M."/>
            <person name="Jetten M."/>
            <person name="Vuilleumier S."/>
            <person name="Han J."/>
            <person name="Peters L."/>
            <person name="Mikhailova N."/>
            <person name="Teshima H."/>
            <person name="Tapia R."/>
            <person name="Kyrpides N."/>
            <person name="Ivanova N."/>
            <person name="Pagani I."/>
            <person name="Cheng J.-F."/>
            <person name="Goodwin L."/>
            <person name="Han C."/>
            <person name="Hauser L."/>
            <person name="Land M."/>
            <person name="Lapidus A."/>
            <person name="Lucas S."/>
            <person name="Pitluck S."/>
            <person name="Woyke T."/>
            <person name="Stein L.Y."/>
            <person name="Murrell C."/>
        </authorList>
    </citation>
    <scope>NUCLEOTIDE SEQUENCE</scope>
    <source>
        <strain>MC09</strain>
    </source>
</reference>
<protein>
    <submittedName>
        <fullName evidence="7">Integrase family protein</fullName>
    </submittedName>
</protein>
<sequence>MVKKDGNKWKVDIRPDGVKGKRVIRLFDTKAEANYFERFLLSGRIEPIGDNRRLSELVNLWYDLHGRVLNSSLDTKTRLLAIAKAVNDPVASDFSVSDFSVYRQSRLDRSIQPATLNRELQTLKAVFRELKRLSVIDYESPIQTVRKLKQTGSELSYLTDEQITLLSDEVKKSRNSSLYYVVLISLATGARWSEAESLTIENCRNSGFYFVNTKNGYSRFVPVEPFCFGLVSDFLQSQPFQSCHSAFRSALKRTGIKLPSGQLAHVLRHTFASHYVMKGGNLKSLQQLLGHSSLTVTMRYAHLSPNFHDEVKHLNPLSGREF</sequence>
<dbReference type="GO" id="GO:0015074">
    <property type="term" value="P:DNA integration"/>
    <property type="evidence" value="ECO:0007669"/>
    <property type="project" value="UniProtKB-KW"/>
</dbReference>
<dbReference type="InterPro" id="IPR013762">
    <property type="entry name" value="Integrase-like_cat_sf"/>
</dbReference>
<dbReference type="PROSITE" id="PS51898">
    <property type="entry name" value="TYR_RECOMBINASE"/>
    <property type="match status" value="1"/>
</dbReference>
<dbReference type="GO" id="GO:0006310">
    <property type="term" value="P:DNA recombination"/>
    <property type="evidence" value="ECO:0007669"/>
    <property type="project" value="UniProtKB-KW"/>
</dbReference>
<name>G0A209_METMM</name>
<accession>G0A209</accession>
<dbReference type="Pfam" id="PF00589">
    <property type="entry name" value="Phage_integrase"/>
    <property type="match status" value="1"/>
</dbReference>
<evidence type="ECO:0000259" key="5">
    <source>
        <dbReference type="PROSITE" id="PS51898"/>
    </source>
</evidence>
<keyword evidence="8" id="KW-1185">Reference proteome</keyword>
<dbReference type="OrthoDB" id="9057547at2"/>
<dbReference type="EMBL" id="CP002738">
    <property type="protein sequence ID" value="AEG02552.1"/>
    <property type="molecule type" value="Genomic_DNA"/>
</dbReference>
<evidence type="ECO:0000256" key="1">
    <source>
        <dbReference type="ARBA" id="ARBA00022908"/>
    </source>
</evidence>
<dbReference type="HOGENOM" id="CLU_027562_44_0_6"/>
<evidence type="ECO:0000313" key="8">
    <source>
        <dbReference type="Proteomes" id="UP000008888"/>
    </source>
</evidence>
<evidence type="ECO:0000256" key="3">
    <source>
        <dbReference type="ARBA" id="ARBA00023172"/>
    </source>
</evidence>
<dbReference type="RefSeq" id="WP_013820767.1">
    <property type="nucleotide sequence ID" value="NC_015572.1"/>
</dbReference>
<evidence type="ECO:0000259" key="6">
    <source>
        <dbReference type="PROSITE" id="PS51900"/>
    </source>
</evidence>
<dbReference type="CDD" id="cd00796">
    <property type="entry name" value="INT_Rci_Hp1_C"/>
    <property type="match status" value="1"/>
</dbReference>
<dbReference type="PANTHER" id="PTHR30349">
    <property type="entry name" value="PHAGE INTEGRASE-RELATED"/>
    <property type="match status" value="1"/>
</dbReference>
<gene>
    <name evidence="7" type="ordered locus">Metme_4201</name>
</gene>
<dbReference type="KEGG" id="mmt:Metme_4201"/>
<keyword evidence="3" id="KW-0233">DNA recombination</keyword>
<dbReference type="InterPro" id="IPR011010">
    <property type="entry name" value="DNA_brk_join_enz"/>
</dbReference>
<dbReference type="InterPro" id="IPR044068">
    <property type="entry name" value="CB"/>
</dbReference>
<keyword evidence="1" id="KW-0229">DNA integration</keyword>
<dbReference type="Proteomes" id="UP000008888">
    <property type="component" value="Chromosome"/>
</dbReference>
<dbReference type="Gene3D" id="1.10.443.10">
    <property type="entry name" value="Intergrase catalytic core"/>
    <property type="match status" value="1"/>
</dbReference>
<dbReference type="InterPro" id="IPR002104">
    <property type="entry name" value="Integrase_catalytic"/>
</dbReference>
<dbReference type="Pfam" id="PF24624">
    <property type="entry name" value="Int_N"/>
    <property type="match status" value="1"/>
</dbReference>
<dbReference type="InterPro" id="IPR050090">
    <property type="entry name" value="Tyrosine_recombinase_XerCD"/>
</dbReference>
<dbReference type="eggNOG" id="COG0582">
    <property type="taxonomic scope" value="Bacteria"/>
</dbReference>
<feature type="domain" description="Tyr recombinase" evidence="5">
    <location>
        <begin position="153"/>
        <end position="313"/>
    </location>
</feature>
<reference evidence="8" key="3">
    <citation type="submission" date="2011-05" db="EMBL/GenBank/DDBJ databases">
        <title>Complete sequence of Methylomonas methanica MC09.</title>
        <authorList>
            <consortium name="US DOE Joint Genome Institute"/>
            <person name="Lucas S."/>
            <person name="Han J."/>
            <person name="Lapidus A."/>
            <person name="Cheng J.-F."/>
            <person name="Goodwin L."/>
            <person name="Pitluck S."/>
            <person name="Peters L."/>
            <person name="Mikhailova N."/>
            <person name="Teshima H."/>
            <person name="Han C."/>
            <person name="Tapia R."/>
            <person name="Land M."/>
            <person name="Hauser L."/>
            <person name="Kyrpides N."/>
            <person name="Ivanova N."/>
            <person name="Pagani I."/>
            <person name="Stein L."/>
            <person name="Woyke T."/>
        </authorList>
    </citation>
    <scope>NUCLEOTIDE SEQUENCE [LARGE SCALE GENOMIC DNA]</scope>
    <source>
        <strain evidence="8">MC09</strain>
    </source>
</reference>
<dbReference type="GO" id="GO:0003677">
    <property type="term" value="F:DNA binding"/>
    <property type="evidence" value="ECO:0007669"/>
    <property type="project" value="UniProtKB-UniRule"/>
</dbReference>
<evidence type="ECO:0000256" key="2">
    <source>
        <dbReference type="ARBA" id="ARBA00023125"/>
    </source>
</evidence>
<dbReference type="PANTHER" id="PTHR30349:SF93">
    <property type="entry name" value="FELS-2 PROPHAGE PROTEIN"/>
    <property type="match status" value="1"/>
</dbReference>
<dbReference type="PROSITE" id="PS51900">
    <property type="entry name" value="CB"/>
    <property type="match status" value="1"/>
</dbReference>
<dbReference type="InterPro" id="IPR057084">
    <property type="entry name" value="Int_N"/>
</dbReference>
<dbReference type="STRING" id="857087.Metme_4201"/>
<dbReference type="AlphaFoldDB" id="G0A209"/>
<evidence type="ECO:0000256" key="4">
    <source>
        <dbReference type="PROSITE-ProRule" id="PRU01248"/>
    </source>
</evidence>
<feature type="domain" description="Core-binding (CB)" evidence="6">
    <location>
        <begin position="52"/>
        <end position="131"/>
    </location>
</feature>
<organism evidence="7 8">
    <name type="scientific">Methylomonas methanica (strain DSM 25384 / MC09)</name>
    <dbReference type="NCBI Taxonomy" id="857087"/>
    <lineage>
        <taxon>Bacteria</taxon>
        <taxon>Pseudomonadati</taxon>
        <taxon>Pseudomonadota</taxon>
        <taxon>Gammaproteobacteria</taxon>
        <taxon>Methylococcales</taxon>
        <taxon>Methylococcaceae</taxon>
        <taxon>Methylomonas</taxon>
    </lineage>
</organism>
<evidence type="ECO:0000313" key="7">
    <source>
        <dbReference type="EMBL" id="AEG02552.1"/>
    </source>
</evidence>
<keyword evidence="2 4" id="KW-0238">DNA-binding</keyword>
<reference evidence="7 8" key="1">
    <citation type="journal article" date="2011" name="J. Bacteriol.">
        <title>Complete Genome Sequence of the Aerobic Marine Methanotroph Methylomonas methanica MC09.</title>
        <authorList>
            <person name="Boden R."/>
            <person name="Cunliffe M."/>
            <person name="Scanlan J."/>
            <person name="Moussard H."/>
            <person name="Kits K.D."/>
            <person name="Klotz M.G."/>
            <person name="Jetten M.S."/>
            <person name="Vuilleumier S."/>
            <person name="Han J."/>
            <person name="Peters L."/>
            <person name="Mikhailova N."/>
            <person name="Teshima H."/>
            <person name="Tapia R."/>
            <person name="Kyrpides N."/>
            <person name="Ivanova N."/>
            <person name="Pagani I."/>
            <person name="Cheng J.F."/>
            <person name="Goodwin L."/>
            <person name="Han C."/>
            <person name="Hauser L."/>
            <person name="Land M.L."/>
            <person name="Lapidus A."/>
            <person name="Lucas S."/>
            <person name="Pitluck S."/>
            <person name="Woyke T."/>
            <person name="Stein L."/>
            <person name="Murrell J.C."/>
        </authorList>
    </citation>
    <scope>NUCLEOTIDE SEQUENCE [LARGE SCALE GENOMIC DNA]</scope>
    <source>
        <strain evidence="7 8">MC09</strain>
    </source>
</reference>
<dbReference type="SUPFAM" id="SSF56349">
    <property type="entry name" value="DNA breaking-rejoining enzymes"/>
    <property type="match status" value="1"/>
</dbReference>